<dbReference type="PANTHER" id="PTHR30137:SF8">
    <property type="entry name" value="BLR5498 PROTEIN"/>
    <property type="match status" value="1"/>
</dbReference>
<proteinExistence type="predicted"/>
<dbReference type="NCBIfam" id="TIGR03858">
    <property type="entry name" value="LLM_2I7G"/>
    <property type="match status" value="1"/>
</dbReference>
<protein>
    <submittedName>
        <fullName evidence="4">LLM class flavin-dependent oxidoreductase</fullName>
    </submittedName>
</protein>
<evidence type="ECO:0000313" key="4">
    <source>
        <dbReference type="EMBL" id="NYS49220.1"/>
    </source>
</evidence>
<organism evidence="4 5">
    <name type="scientific">Streptococcus danieliae</name>
    <dbReference type="NCBI Taxonomy" id="747656"/>
    <lineage>
        <taxon>Bacteria</taxon>
        <taxon>Bacillati</taxon>
        <taxon>Bacillota</taxon>
        <taxon>Bacilli</taxon>
        <taxon>Lactobacillales</taxon>
        <taxon>Streptococcaceae</taxon>
        <taxon>Streptococcus</taxon>
    </lineage>
</organism>
<dbReference type="Proteomes" id="UP000563349">
    <property type="component" value="Unassembled WGS sequence"/>
</dbReference>
<feature type="domain" description="Luciferase-like" evidence="3">
    <location>
        <begin position="5"/>
        <end position="310"/>
    </location>
</feature>
<dbReference type="AlphaFoldDB" id="A0A7Z0RQR3"/>
<reference evidence="4 5" key="1">
    <citation type="submission" date="2020-07" db="EMBL/GenBank/DDBJ databases">
        <title>MOT database genomes.</title>
        <authorList>
            <person name="Joseph S."/>
            <person name="Aduse-Opoku J."/>
            <person name="Hashim A."/>
            <person name="Wade W."/>
            <person name="Curtis M."/>
        </authorList>
    </citation>
    <scope>NUCLEOTIDE SEQUENCE [LARGE SCALE GENOMIC DNA]</scope>
    <source>
        <strain evidence="4 5">CCW311</strain>
    </source>
</reference>
<dbReference type="PANTHER" id="PTHR30137">
    <property type="entry name" value="LUCIFERASE-LIKE MONOOXYGENASE"/>
    <property type="match status" value="1"/>
</dbReference>
<comment type="caution">
    <text evidence="4">The sequence shown here is derived from an EMBL/GenBank/DDBJ whole genome shotgun (WGS) entry which is preliminary data.</text>
</comment>
<name>A0A7Z0RQR3_9STRE</name>
<sequence>MKIELGISTFGETTPLEGSNQVFSHDERIRQLVKEIEVADEVGLDVYGIGEHHRDDFAVSAPEIVLAAGAVNTKNIRLTSAVSILSSLDPIRVYQQYATIDALSNGRAEIMAGRGSFTESFPLFGQDLKDYDNLFDEKLDLLLYANQETKLKWKGHHTQSIDHREVYPRAVQKQLPIWVATGGNVESTVKIAQMGLPIVYAIIGGQPSYFKPLIDAYRTIGKENGFKDQHLKVAAHSWGFIMEDGEEARKRYFHPTKQVVDAISKDRPHWTPLSYDKYLQQVGPDGAMFVGNPDQVAEKLIKMIEELGLNRFMLHLPLGSIPHEDVLKAIELFGKEVAPKVRAYFANK</sequence>
<keyword evidence="5" id="KW-1185">Reference proteome</keyword>
<keyword evidence="1" id="KW-0560">Oxidoreductase</keyword>
<dbReference type="Pfam" id="PF00296">
    <property type="entry name" value="Bac_luciferase"/>
    <property type="match status" value="1"/>
</dbReference>
<dbReference type="InterPro" id="IPR036661">
    <property type="entry name" value="Luciferase-like_sf"/>
</dbReference>
<evidence type="ECO:0000256" key="1">
    <source>
        <dbReference type="ARBA" id="ARBA00023002"/>
    </source>
</evidence>
<dbReference type="GO" id="GO:0005829">
    <property type="term" value="C:cytosol"/>
    <property type="evidence" value="ECO:0007669"/>
    <property type="project" value="TreeGrafter"/>
</dbReference>
<evidence type="ECO:0000259" key="3">
    <source>
        <dbReference type="Pfam" id="PF00296"/>
    </source>
</evidence>
<evidence type="ECO:0000256" key="2">
    <source>
        <dbReference type="ARBA" id="ARBA00023033"/>
    </source>
</evidence>
<dbReference type="EMBL" id="JACBYG010000042">
    <property type="protein sequence ID" value="NYS49220.1"/>
    <property type="molecule type" value="Genomic_DNA"/>
</dbReference>
<dbReference type="GO" id="GO:0016705">
    <property type="term" value="F:oxidoreductase activity, acting on paired donors, with incorporation or reduction of molecular oxygen"/>
    <property type="evidence" value="ECO:0007669"/>
    <property type="project" value="InterPro"/>
</dbReference>
<dbReference type="SUPFAM" id="SSF51679">
    <property type="entry name" value="Bacterial luciferase-like"/>
    <property type="match status" value="1"/>
</dbReference>
<dbReference type="Gene3D" id="3.20.20.30">
    <property type="entry name" value="Luciferase-like domain"/>
    <property type="match status" value="1"/>
</dbReference>
<evidence type="ECO:0000313" key="5">
    <source>
        <dbReference type="Proteomes" id="UP000563349"/>
    </source>
</evidence>
<keyword evidence="2" id="KW-0503">Monooxygenase</keyword>
<dbReference type="RefSeq" id="WP_179923833.1">
    <property type="nucleotide sequence ID" value="NZ_CP128228.1"/>
</dbReference>
<accession>A0A7Z0RQR3</accession>
<dbReference type="InterPro" id="IPR022290">
    <property type="entry name" value="LLM_Atu2307-like"/>
</dbReference>
<dbReference type="InterPro" id="IPR050766">
    <property type="entry name" value="Bact_Lucif_Oxidored"/>
</dbReference>
<dbReference type="InterPro" id="IPR011251">
    <property type="entry name" value="Luciferase-like_dom"/>
</dbReference>
<dbReference type="GO" id="GO:0004497">
    <property type="term" value="F:monooxygenase activity"/>
    <property type="evidence" value="ECO:0007669"/>
    <property type="project" value="UniProtKB-KW"/>
</dbReference>
<gene>
    <name evidence="4" type="ORF">HZY93_04435</name>
</gene>